<sequence>MGYPKIDIPTASLVSDFVADKKIAENLRNEVLLPNEERRVGSLQHYNLHYNVALLNVKDFCAPHPANIQQQKRNHSDTLAAIGRCFESGILMAARGQHKEKLGRLDCKLLQYTTCKITKAGIEGPLVDFDGKFISMDFCGMDLYSMNSYGMKGAGTPFLSSDAILDVLAYLKTKPTVAEVGFDGYASSVLEWAINGDDSSVHPNRLSR</sequence>
<name>A0A3L6TG78_PANMI</name>
<dbReference type="PANTHER" id="PTHR18868:SF45">
    <property type="entry name" value="OS03G0109900 PROTEIN"/>
    <property type="match status" value="1"/>
</dbReference>
<gene>
    <name evidence="1" type="ORF">C2845_PM01G13430</name>
</gene>
<organism evidence="1 2">
    <name type="scientific">Panicum miliaceum</name>
    <name type="common">Proso millet</name>
    <name type="synonym">Broomcorn millet</name>
    <dbReference type="NCBI Taxonomy" id="4540"/>
    <lineage>
        <taxon>Eukaryota</taxon>
        <taxon>Viridiplantae</taxon>
        <taxon>Streptophyta</taxon>
        <taxon>Embryophyta</taxon>
        <taxon>Tracheophyta</taxon>
        <taxon>Spermatophyta</taxon>
        <taxon>Magnoliopsida</taxon>
        <taxon>Liliopsida</taxon>
        <taxon>Poales</taxon>
        <taxon>Poaceae</taxon>
        <taxon>PACMAD clade</taxon>
        <taxon>Panicoideae</taxon>
        <taxon>Panicodae</taxon>
        <taxon>Paniceae</taxon>
        <taxon>Panicinae</taxon>
        <taxon>Panicum</taxon>
        <taxon>Panicum sect. Panicum</taxon>
    </lineage>
</organism>
<reference evidence="2" key="1">
    <citation type="journal article" date="2019" name="Nat. Commun.">
        <title>The genome of broomcorn millet.</title>
        <authorList>
            <person name="Zou C."/>
            <person name="Miki D."/>
            <person name="Li D."/>
            <person name="Tang Q."/>
            <person name="Xiao L."/>
            <person name="Rajput S."/>
            <person name="Deng P."/>
            <person name="Jia W."/>
            <person name="Huang R."/>
            <person name="Zhang M."/>
            <person name="Sun Y."/>
            <person name="Hu J."/>
            <person name="Fu X."/>
            <person name="Schnable P.S."/>
            <person name="Li F."/>
            <person name="Zhang H."/>
            <person name="Feng B."/>
            <person name="Zhu X."/>
            <person name="Liu R."/>
            <person name="Schnable J.C."/>
            <person name="Zhu J.-K."/>
            <person name="Zhang H."/>
        </authorList>
    </citation>
    <scope>NUCLEOTIDE SEQUENCE [LARGE SCALE GENOMIC DNA]</scope>
</reference>
<keyword evidence="2" id="KW-1185">Reference proteome</keyword>
<dbReference type="SUPFAM" id="SSF50494">
    <property type="entry name" value="Trypsin-like serine proteases"/>
    <property type="match status" value="1"/>
</dbReference>
<dbReference type="AlphaFoldDB" id="A0A3L6TG78"/>
<comment type="caution">
    <text evidence="1">The sequence shown here is derived from an EMBL/GenBank/DDBJ whole genome shotgun (WGS) entry which is preliminary data.</text>
</comment>
<dbReference type="STRING" id="4540.A0A3L6TG78"/>
<dbReference type="OrthoDB" id="681969at2759"/>
<accession>A0A3L6TG78</accession>
<protein>
    <submittedName>
        <fullName evidence="1">Uncharacterized protein</fullName>
    </submittedName>
</protein>
<proteinExistence type="predicted"/>
<evidence type="ECO:0000313" key="2">
    <source>
        <dbReference type="Proteomes" id="UP000275267"/>
    </source>
</evidence>
<dbReference type="EMBL" id="PQIB02000001">
    <property type="protein sequence ID" value="RLN39349.1"/>
    <property type="molecule type" value="Genomic_DNA"/>
</dbReference>
<dbReference type="Proteomes" id="UP000275267">
    <property type="component" value="Unassembled WGS sequence"/>
</dbReference>
<dbReference type="PANTHER" id="PTHR18868">
    <property type="entry name" value="OS07G0665300 PROTEIN-RELATED"/>
    <property type="match status" value="1"/>
</dbReference>
<evidence type="ECO:0000313" key="1">
    <source>
        <dbReference type="EMBL" id="RLN39349.1"/>
    </source>
</evidence>
<dbReference type="InterPro" id="IPR009003">
    <property type="entry name" value="Peptidase_S1_PA"/>
</dbReference>